<reference evidence="1" key="1">
    <citation type="submission" date="2020-04" db="EMBL/GenBank/DDBJ databases">
        <authorList>
            <person name="Chiriac C."/>
            <person name="Salcher M."/>
            <person name="Ghai R."/>
            <person name="Kavagutti S V."/>
        </authorList>
    </citation>
    <scope>NUCLEOTIDE SEQUENCE</scope>
</reference>
<organism evidence="1">
    <name type="scientific">uncultured Caudovirales phage</name>
    <dbReference type="NCBI Taxonomy" id="2100421"/>
    <lineage>
        <taxon>Viruses</taxon>
        <taxon>Duplodnaviria</taxon>
        <taxon>Heunggongvirae</taxon>
        <taxon>Uroviricota</taxon>
        <taxon>Caudoviricetes</taxon>
        <taxon>Peduoviridae</taxon>
        <taxon>Maltschvirus</taxon>
        <taxon>Maltschvirus maltsch</taxon>
    </lineage>
</organism>
<name>A0A6J5M9Y3_9CAUD</name>
<accession>A0A6J5M9Y3</accession>
<dbReference type="PANTHER" id="PTHR34408:SF1">
    <property type="entry name" value="GLYCOSYL HYDROLASE FAMILY 19 DOMAIN-CONTAINING PROTEIN HI_1415"/>
    <property type="match status" value="1"/>
</dbReference>
<gene>
    <name evidence="1" type="ORF">UFOVP456_2</name>
</gene>
<dbReference type="Gene3D" id="1.10.530.10">
    <property type="match status" value="1"/>
</dbReference>
<proteinExistence type="predicted"/>
<sequence length="217" mass="24193">MITFAQLRQLLPKNPYVAEWHEAMAQPQQELGGATLLDEYDINTPRRIAAFIAQCAHESGGFMVLKENLNYKPATLRKIFSKYFDSDAIAAAYCAKPNKQEAIANRVYANRMGNGSEASGDPARWIGRGLIQLTGRANYQAFADSVEMNINDVPAYLATFEGAAQSACWFWETNKLNTWADAGDIKELTRRINGGYIGLDDRIKHYNHALSVMQGAH</sequence>
<dbReference type="SUPFAM" id="SSF53955">
    <property type="entry name" value="Lysozyme-like"/>
    <property type="match status" value="1"/>
</dbReference>
<dbReference type="InterPro" id="IPR023346">
    <property type="entry name" value="Lysozyme-like_dom_sf"/>
</dbReference>
<evidence type="ECO:0000313" key="1">
    <source>
        <dbReference type="EMBL" id="CAB4143825.1"/>
    </source>
</evidence>
<dbReference type="EMBL" id="LR796436">
    <property type="protein sequence ID" value="CAB4143825.1"/>
    <property type="molecule type" value="Genomic_DNA"/>
</dbReference>
<dbReference type="PANTHER" id="PTHR34408">
    <property type="entry name" value="FAMILY PROTEIN, PUTATIVE-RELATED"/>
    <property type="match status" value="1"/>
</dbReference>
<protein>
    <submittedName>
        <fullName evidence="1">COG3179 Predicted chitinase</fullName>
    </submittedName>
</protein>
<dbReference type="InterPro" id="IPR052354">
    <property type="entry name" value="Cell_Wall_Dynamics_Protein"/>
</dbReference>